<sequence length="121" mass="13678">MLHDLLISCKKDGKLREALNSDKKTSPFRNRKTHRFLQNPKQPFVFSIQSNYKRFLPCLVPVYSQCLLRVGRGAFKNPEVGGKVENSSSAALEGWVKGGEEVDGVKHLMLKLCNAEMERGE</sequence>
<protein>
    <submittedName>
        <fullName evidence="1">Uncharacterized protein</fullName>
    </submittedName>
</protein>
<evidence type="ECO:0000313" key="2">
    <source>
        <dbReference type="Proteomes" id="UP001054945"/>
    </source>
</evidence>
<accession>A0AAV4MBI8</accession>
<organism evidence="1 2">
    <name type="scientific">Caerostris extrusa</name>
    <name type="common">Bark spider</name>
    <name type="synonym">Caerostris bankana</name>
    <dbReference type="NCBI Taxonomy" id="172846"/>
    <lineage>
        <taxon>Eukaryota</taxon>
        <taxon>Metazoa</taxon>
        <taxon>Ecdysozoa</taxon>
        <taxon>Arthropoda</taxon>
        <taxon>Chelicerata</taxon>
        <taxon>Arachnida</taxon>
        <taxon>Araneae</taxon>
        <taxon>Araneomorphae</taxon>
        <taxon>Entelegynae</taxon>
        <taxon>Araneoidea</taxon>
        <taxon>Araneidae</taxon>
        <taxon>Caerostris</taxon>
    </lineage>
</organism>
<gene>
    <name evidence="1" type="ORF">CEXT_774461</name>
</gene>
<dbReference type="Proteomes" id="UP001054945">
    <property type="component" value="Unassembled WGS sequence"/>
</dbReference>
<dbReference type="AlphaFoldDB" id="A0AAV4MBI8"/>
<reference evidence="1 2" key="1">
    <citation type="submission" date="2021-06" db="EMBL/GenBank/DDBJ databases">
        <title>Caerostris extrusa draft genome.</title>
        <authorList>
            <person name="Kono N."/>
            <person name="Arakawa K."/>
        </authorList>
    </citation>
    <scope>NUCLEOTIDE SEQUENCE [LARGE SCALE GENOMIC DNA]</scope>
</reference>
<proteinExistence type="predicted"/>
<name>A0AAV4MBI8_CAEEX</name>
<comment type="caution">
    <text evidence="1">The sequence shown here is derived from an EMBL/GenBank/DDBJ whole genome shotgun (WGS) entry which is preliminary data.</text>
</comment>
<evidence type="ECO:0000313" key="1">
    <source>
        <dbReference type="EMBL" id="GIX68189.1"/>
    </source>
</evidence>
<keyword evidence="2" id="KW-1185">Reference proteome</keyword>
<dbReference type="EMBL" id="BPLR01019467">
    <property type="protein sequence ID" value="GIX68189.1"/>
    <property type="molecule type" value="Genomic_DNA"/>
</dbReference>